<organism evidence="9 10">
    <name type="scientific">Sporocytophaga myxococcoides</name>
    <dbReference type="NCBI Taxonomy" id="153721"/>
    <lineage>
        <taxon>Bacteria</taxon>
        <taxon>Pseudomonadati</taxon>
        <taxon>Bacteroidota</taxon>
        <taxon>Cytophagia</taxon>
        <taxon>Cytophagales</taxon>
        <taxon>Cytophagaceae</taxon>
        <taxon>Sporocytophaga</taxon>
    </lineage>
</organism>
<keyword evidence="4" id="KW-0732">Signal</keyword>
<evidence type="ECO:0000256" key="7">
    <source>
        <dbReference type="NCBIfam" id="TIGR03303"/>
    </source>
</evidence>
<proteinExistence type="predicted"/>
<dbReference type="OrthoDB" id="9802086at2"/>
<dbReference type="PANTHER" id="PTHR12815:SF47">
    <property type="entry name" value="TRANSLOCATION AND ASSEMBLY MODULE SUBUNIT TAMA"/>
    <property type="match status" value="1"/>
</dbReference>
<dbReference type="NCBIfam" id="TIGR03303">
    <property type="entry name" value="OM_YaeT"/>
    <property type="match status" value="1"/>
</dbReference>
<reference evidence="9 10" key="1">
    <citation type="submission" date="2014-09" db="EMBL/GenBank/DDBJ databases">
        <title>Sporocytophaga myxococcoides PG-01 genome sequencing.</title>
        <authorList>
            <person name="Liu L."/>
            <person name="Gao P.J."/>
            <person name="Chen G.J."/>
            <person name="Wang L.S."/>
        </authorList>
    </citation>
    <scope>NUCLEOTIDE SEQUENCE [LARGE SCALE GENOMIC DNA]</scope>
    <source>
        <strain evidence="9 10">PG-01</strain>
    </source>
</reference>
<dbReference type="PIRSF" id="PIRSF006076">
    <property type="entry name" value="OM_assembly_OMP85"/>
    <property type="match status" value="1"/>
</dbReference>
<feature type="domain" description="POTRA" evidence="8">
    <location>
        <begin position="39"/>
        <end position="113"/>
    </location>
</feature>
<dbReference type="Proteomes" id="UP000030185">
    <property type="component" value="Unassembled WGS sequence"/>
</dbReference>
<comment type="subcellular location">
    <subcellularLocation>
        <location evidence="1">Membrane</location>
    </subcellularLocation>
</comment>
<comment type="caution">
    <text evidence="9">The sequence shown here is derived from an EMBL/GenBank/DDBJ whole genome shotgun (WGS) entry which is preliminary data.</text>
</comment>
<dbReference type="STRING" id="153721.MYP_4830"/>
<evidence type="ECO:0000259" key="8">
    <source>
        <dbReference type="PROSITE" id="PS51779"/>
    </source>
</evidence>
<keyword evidence="10" id="KW-1185">Reference proteome</keyword>
<dbReference type="AlphaFoldDB" id="A0A098LKV2"/>
<name>A0A098LKV2_9BACT</name>
<dbReference type="InterPro" id="IPR010827">
    <property type="entry name" value="BamA/TamA_POTRA"/>
</dbReference>
<evidence type="ECO:0000256" key="2">
    <source>
        <dbReference type="ARBA" id="ARBA00022452"/>
    </source>
</evidence>
<keyword evidence="2" id="KW-1134">Transmembrane beta strand</keyword>
<keyword evidence="3" id="KW-0812">Transmembrane</keyword>
<sequence>MKRFFLIALISILLPISVLLAQPIKREYINPSYSNPEQYIIGGITVSGIQFLDPQAVIAITGLKVGDPITIPGEDITNAIKKLWDQGLIGDVEVSVQNLEGRKIFLDFNLKERARLSRFVFKGVKKNDEKDLSDKIGIAKGKIVNDAMIKNAQKKVKDFYLDKGFLNAEVTITQVKDTVVANSIILKINVDKKRKVRIRNIIIEGNESFKDKKLKRKMKKTKEKRWYKLFTTSKLLKKEYEQDKANVIDYYNSQGYRDAEITFDTIYKLNHKSVNIKMDIDEGKKYYFGNITWTGNFIYDDKTLSRILAINKGDVYNLANLQKRLNYNPSGADISSLYLDDGYLFFSVDPVEVLINGDSIDIEMRIYEGPQATIKNVTVSGNTKTHDHVVLREIRTYPGQKFSRADLIRSQREIGQLGYFNAETIGVNPIPNPQEGTVDIHYTVEEKPSDQIELSGGWGGYFGFVGTLGLVFNNFSARNLSKPKTWSPLPAGDGQRLALRLQANGRAYQTYSLSFTEPWLGGRRPQSFSISLSRSAQNLYNNTTGKYNAGHLYVTAATVSLGRELKWPDDYFSLSNSLSFVRYDLDNYSSLYGIGITGFKTGYANNFSFITSISRNSVNDFQFPTGGSNLNLTITATPPYSLFNGINYENPNLSKQDRFRYIEFHKWMLDQSWFVPLIPPRKPGGRSLVLNLRAHLGFIGSYKKSTGIGPFERFIMGGSGITGYNFLLGSDIIGLRGYQDNIIKPVPEGGTIFDKLVAEIRYPVNLSPALSVFVLGFFEGGNNWNNFQDFNPFKVYRSAGVGTRIFMPAFGMIGLDWGYGFDAFPGYNKGSKVTFTIGQQIR</sequence>
<evidence type="ECO:0000313" key="9">
    <source>
        <dbReference type="EMBL" id="GAL87600.1"/>
    </source>
</evidence>
<dbReference type="RefSeq" id="WP_045469358.1">
    <property type="nucleotide sequence ID" value="NZ_BBLT01000014.1"/>
</dbReference>
<evidence type="ECO:0000256" key="5">
    <source>
        <dbReference type="ARBA" id="ARBA00023136"/>
    </source>
</evidence>
<dbReference type="Pfam" id="PF07244">
    <property type="entry name" value="POTRA"/>
    <property type="match status" value="4"/>
</dbReference>
<dbReference type="Gene3D" id="2.40.160.50">
    <property type="entry name" value="membrane protein fhac: a member of the omp85/tpsb transporter family"/>
    <property type="match status" value="1"/>
</dbReference>
<dbReference type="PANTHER" id="PTHR12815">
    <property type="entry name" value="SORTING AND ASSEMBLY MACHINERY SAMM50 PROTEIN FAMILY MEMBER"/>
    <property type="match status" value="1"/>
</dbReference>
<dbReference type="InterPro" id="IPR034746">
    <property type="entry name" value="POTRA"/>
</dbReference>
<keyword evidence="6" id="KW-0998">Cell outer membrane</keyword>
<dbReference type="PROSITE" id="PS51779">
    <property type="entry name" value="POTRA"/>
    <property type="match status" value="2"/>
</dbReference>
<evidence type="ECO:0000313" key="10">
    <source>
        <dbReference type="Proteomes" id="UP000030185"/>
    </source>
</evidence>
<evidence type="ECO:0000256" key="1">
    <source>
        <dbReference type="ARBA" id="ARBA00004370"/>
    </source>
</evidence>
<dbReference type="GO" id="GO:0009279">
    <property type="term" value="C:cell outer membrane"/>
    <property type="evidence" value="ECO:0007669"/>
    <property type="project" value="UniProtKB-UniRule"/>
</dbReference>
<dbReference type="InterPro" id="IPR023707">
    <property type="entry name" value="OM_assembly_BamA"/>
</dbReference>
<accession>A0A098LKV2</accession>
<protein>
    <recommendedName>
        <fullName evidence="7">Outer membrane protein assembly factor BamA</fullName>
    </recommendedName>
</protein>
<dbReference type="GO" id="GO:0071709">
    <property type="term" value="P:membrane assembly"/>
    <property type="evidence" value="ECO:0007669"/>
    <property type="project" value="InterPro"/>
</dbReference>
<gene>
    <name evidence="9" type="ORF">MYP_4830</name>
</gene>
<dbReference type="EMBL" id="BBLT01000014">
    <property type="protein sequence ID" value="GAL87600.1"/>
    <property type="molecule type" value="Genomic_DNA"/>
</dbReference>
<dbReference type="eggNOG" id="COG4775">
    <property type="taxonomic scope" value="Bacteria"/>
</dbReference>
<evidence type="ECO:0000256" key="4">
    <source>
        <dbReference type="ARBA" id="ARBA00022729"/>
    </source>
</evidence>
<dbReference type="Gene3D" id="3.10.20.310">
    <property type="entry name" value="membrane protein fhac"/>
    <property type="match status" value="5"/>
</dbReference>
<evidence type="ECO:0000256" key="6">
    <source>
        <dbReference type="ARBA" id="ARBA00023237"/>
    </source>
</evidence>
<feature type="domain" description="POTRA" evidence="8">
    <location>
        <begin position="372"/>
        <end position="447"/>
    </location>
</feature>
<keyword evidence="5" id="KW-0472">Membrane</keyword>
<evidence type="ECO:0000256" key="3">
    <source>
        <dbReference type="ARBA" id="ARBA00022692"/>
    </source>
</evidence>
<dbReference type="InterPro" id="IPR039910">
    <property type="entry name" value="D15-like"/>
</dbReference>